<dbReference type="Proteomes" id="UP000626656">
    <property type="component" value="Unassembled WGS sequence"/>
</dbReference>
<accession>A0ABN7GCD0</accession>
<evidence type="ECO:0000313" key="2">
    <source>
        <dbReference type="Proteomes" id="UP000626656"/>
    </source>
</evidence>
<reference evidence="1 2" key="1">
    <citation type="submission" date="2020-05" db="EMBL/GenBank/DDBJ databases">
        <authorList>
            <person name="Petersen J."/>
            <person name="Sayavedra L."/>
        </authorList>
    </citation>
    <scope>NUCLEOTIDE SEQUENCE [LARGE SCALE GENOMIC DNA]</scope>
    <source>
        <strain evidence="1">B azoricus SOX ET2 1586I</strain>
    </source>
</reference>
<organism evidence="1 2">
    <name type="scientific">Bathymodiolus thermophilus thioautotrophic gill symbiont</name>
    <dbReference type="NCBI Taxonomy" id="2360"/>
    <lineage>
        <taxon>Bacteria</taxon>
        <taxon>Pseudomonadati</taxon>
        <taxon>Pseudomonadota</taxon>
        <taxon>Gammaproteobacteria</taxon>
        <taxon>sulfur-oxidizing symbionts</taxon>
    </lineage>
</organism>
<evidence type="ECO:0000313" key="1">
    <source>
        <dbReference type="EMBL" id="CAB5507149.1"/>
    </source>
</evidence>
<feature type="non-terminal residue" evidence="1">
    <location>
        <position position="39"/>
    </location>
</feature>
<name>A0ABN7GCD0_9GAMM</name>
<dbReference type="EMBL" id="CAHJWF010000378">
    <property type="protein sequence ID" value="CAB5507149.1"/>
    <property type="molecule type" value="Genomic_DNA"/>
</dbReference>
<protein>
    <submittedName>
        <fullName evidence="1">Uncharacterized protein</fullName>
    </submittedName>
</protein>
<sequence length="39" mass="4341">MIKNILKITILSFSIGQVTASPIVIYDNGKTINAQQFYP</sequence>
<comment type="caution">
    <text evidence="1">The sequence shown here is derived from an EMBL/GenBank/DDBJ whole genome shotgun (WGS) entry which is preliminary data.</text>
</comment>
<keyword evidence="2" id="KW-1185">Reference proteome</keyword>
<proteinExistence type="predicted"/>
<gene>
    <name evidence="1" type="ORF">AZO1586I_1770</name>
</gene>